<proteinExistence type="predicted"/>
<dbReference type="InterPro" id="IPR018060">
    <property type="entry name" value="HTH_AraC"/>
</dbReference>
<gene>
    <name evidence="5" type="ORF">BSQ33_03265</name>
</gene>
<dbReference type="RefSeq" id="WP_021018895.1">
    <property type="nucleotide sequence ID" value="NZ_CP018835.1"/>
</dbReference>
<dbReference type="KEGG" id="vga:BSQ33_03265"/>
<dbReference type="Pfam" id="PF02311">
    <property type="entry name" value="AraC_binding"/>
    <property type="match status" value="1"/>
</dbReference>
<reference evidence="5 6" key="1">
    <citation type="submission" date="2016-12" db="EMBL/GenBank/DDBJ databases">
        <authorList>
            <person name="Song W.-J."/>
            <person name="Kurnit D.M."/>
        </authorList>
    </citation>
    <scope>NUCLEOTIDE SEQUENCE [LARGE SCALE GENOMIC DNA]</scope>
    <source>
        <strain evidence="5 6">ATCC 43942</strain>
    </source>
</reference>
<dbReference type="SMART" id="SM00342">
    <property type="entry name" value="HTH_ARAC"/>
    <property type="match status" value="1"/>
</dbReference>
<dbReference type="GO" id="GO:0043565">
    <property type="term" value="F:sequence-specific DNA binding"/>
    <property type="evidence" value="ECO:0007669"/>
    <property type="project" value="InterPro"/>
</dbReference>
<evidence type="ECO:0000256" key="2">
    <source>
        <dbReference type="ARBA" id="ARBA00023125"/>
    </source>
</evidence>
<dbReference type="SUPFAM" id="SSF46689">
    <property type="entry name" value="Homeodomain-like"/>
    <property type="match status" value="1"/>
</dbReference>
<dbReference type="CDD" id="cd06124">
    <property type="entry name" value="cupin_NimR-like_N"/>
    <property type="match status" value="1"/>
</dbReference>
<dbReference type="AlphaFoldDB" id="A0A1Z2SCD6"/>
<dbReference type="GO" id="GO:0003700">
    <property type="term" value="F:DNA-binding transcription factor activity"/>
    <property type="evidence" value="ECO:0007669"/>
    <property type="project" value="InterPro"/>
</dbReference>
<keyword evidence="2" id="KW-0238">DNA-binding</keyword>
<evidence type="ECO:0000313" key="6">
    <source>
        <dbReference type="Proteomes" id="UP000196708"/>
    </source>
</evidence>
<keyword evidence="1" id="KW-0805">Transcription regulation</keyword>
<dbReference type="PROSITE" id="PS01124">
    <property type="entry name" value="HTH_ARAC_FAMILY_2"/>
    <property type="match status" value="1"/>
</dbReference>
<dbReference type="Proteomes" id="UP000196708">
    <property type="component" value="Chromosome 1"/>
</dbReference>
<dbReference type="PANTHER" id="PTHR11019">
    <property type="entry name" value="HTH-TYPE TRANSCRIPTIONAL REGULATOR NIMR"/>
    <property type="match status" value="1"/>
</dbReference>
<protein>
    <submittedName>
        <fullName evidence="5">AraC family transcriptional regulator</fullName>
    </submittedName>
</protein>
<dbReference type="Gene3D" id="2.60.120.10">
    <property type="entry name" value="Jelly Rolls"/>
    <property type="match status" value="1"/>
</dbReference>
<dbReference type="PANTHER" id="PTHR11019:SF159">
    <property type="entry name" value="TRANSCRIPTIONAL REGULATOR-RELATED"/>
    <property type="match status" value="1"/>
</dbReference>
<accession>A0A1Z2SCD6</accession>
<dbReference type="SUPFAM" id="SSF51182">
    <property type="entry name" value="RmlC-like cupins"/>
    <property type="match status" value="1"/>
</dbReference>
<dbReference type="OrthoDB" id="5949386at2"/>
<evidence type="ECO:0000256" key="1">
    <source>
        <dbReference type="ARBA" id="ARBA00023015"/>
    </source>
</evidence>
<keyword evidence="3" id="KW-0804">Transcription</keyword>
<dbReference type="EMBL" id="CP018835">
    <property type="protein sequence ID" value="ASA54842.1"/>
    <property type="molecule type" value="Genomic_DNA"/>
</dbReference>
<dbReference type="InterPro" id="IPR009057">
    <property type="entry name" value="Homeodomain-like_sf"/>
</dbReference>
<sequence>MAWLQAQDSFNPDALDNRVLGIAAELAQHDSGVHYHDKGQLLFCKQGSMRITLDNSLCLLPPVRVAWIPPQIEHRVKVNDVVGYRSIYIDCNHYDGMPEQVTVFTASPLLREALERIALAPFNTNWQDGAYANILAVCLDEITSAPLEVTLLPLPTDRRLRHLVAQEALPPLNRLSHRIGASEKTISRIFQRETGLSYQQWRQQWRLNKAIEMLSLGWSQSEVASQLAFSSDSAFTTFFKNRVGCPPKTYMERRK</sequence>
<evidence type="ECO:0000259" key="4">
    <source>
        <dbReference type="PROSITE" id="PS01124"/>
    </source>
</evidence>
<feature type="domain" description="HTH araC/xylS-type" evidence="4">
    <location>
        <begin position="172"/>
        <end position="253"/>
    </location>
</feature>
<name>A0A1Z2SCD6_VIBGA</name>
<dbReference type="Gene3D" id="1.10.10.60">
    <property type="entry name" value="Homeodomain-like"/>
    <property type="match status" value="2"/>
</dbReference>
<dbReference type="InterPro" id="IPR014710">
    <property type="entry name" value="RmlC-like_jellyroll"/>
</dbReference>
<evidence type="ECO:0000256" key="3">
    <source>
        <dbReference type="ARBA" id="ARBA00023163"/>
    </source>
</evidence>
<dbReference type="InterPro" id="IPR011051">
    <property type="entry name" value="RmlC_Cupin_sf"/>
</dbReference>
<evidence type="ECO:0000313" key="5">
    <source>
        <dbReference type="EMBL" id="ASA54842.1"/>
    </source>
</evidence>
<dbReference type="Pfam" id="PF12833">
    <property type="entry name" value="HTH_18"/>
    <property type="match status" value="1"/>
</dbReference>
<organism evidence="5 6">
    <name type="scientific">Vibrio gazogenes</name>
    <dbReference type="NCBI Taxonomy" id="687"/>
    <lineage>
        <taxon>Bacteria</taxon>
        <taxon>Pseudomonadati</taxon>
        <taxon>Pseudomonadota</taxon>
        <taxon>Gammaproteobacteria</taxon>
        <taxon>Vibrionales</taxon>
        <taxon>Vibrionaceae</taxon>
        <taxon>Vibrio</taxon>
    </lineage>
</organism>
<dbReference type="InterPro" id="IPR003313">
    <property type="entry name" value="AraC-bd"/>
</dbReference>